<feature type="transmembrane region" description="Helical" evidence="5">
    <location>
        <begin position="256"/>
        <end position="274"/>
    </location>
</feature>
<keyword evidence="6" id="KW-0732">Signal</keyword>
<dbReference type="EMBL" id="JAAECE010000010">
    <property type="protein sequence ID" value="KAF1796948.1"/>
    <property type="molecule type" value="Genomic_DNA"/>
</dbReference>
<evidence type="ECO:0000256" key="4">
    <source>
        <dbReference type="ARBA" id="ARBA00023136"/>
    </source>
</evidence>
<evidence type="ECO:0000256" key="3">
    <source>
        <dbReference type="ARBA" id="ARBA00022989"/>
    </source>
</evidence>
<dbReference type="InterPro" id="IPR001104">
    <property type="entry name" value="3-oxo-5_a-steroid_4-DH_C"/>
</dbReference>
<feature type="transmembrane region" description="Helical" evidence="5">
    <location>
        <begin position="146"/>
        <end position="165"/>
    </location>
</feature>
<evidence type="ECO:0000256" key="2">
    <source>
        <dbReference type="ARBA" id="ARBA00022692"/>
    </source>
</evidence>
<dbReference type="PANTHER" id="PTHR14624:SF0">
    <property type="entry name" value="POLYPRENOL REDUCTASE"/>
    <property type="match status" value="1"/>
</dbReference>
<reference evidence="8 9" key="1">
    <citation type="submission" date="2019-09" db="EMBL/GenBank/DDBJ databases">
        <authorList>
            <consortium name="DOE Joint Genome Institute"/>
            <person name="Mondo S.J."/>
            <person name="Navarro-Mendoza M.I."/>
            <person name="Perez-Arques C."/>
            <person name="Panchal S."/>
            <person name="Nicolas F.E."/>
            <person name="Ganguly P."/>
            <person name="Pangilinan J."/>
            <person name="Grigoriev I."/>
            <person name="Heitman J."/>
            <person name="Sanya K."/>
            <person name="Garre V."/>
        </authorList>
    </citation>
    <scope>NUCLEOTIDE SEQUENCE [LARGE SCALE GENOMIC DNA]</scope>
    <source>
        <strain evidence="8 9">MU402</strain>
    </source>
</reference>
<feature type="signal peptide" evidence="6">
    <location>
        <begin position="1"/>
        <end position="21"/>
    </location>
</feature>
<evidence type="ECO:0000256" key="6">
    <source>
        <dbReference type="SAM" id="SignalP"/>
    </source>
</evidence>
<accession>A0A8H4B873</accession>
<feature type="chain" id="PRO_5034171057" evidence="6">
    <location>
        <begin position="22"/>
        <end position="305"/>
    </location>
</feature>
<proteinExistence type="predicted"/>
<dbReference type="AlphaFoldDB" id="A0A8H4B873"/>
<dbReference type="UniPathway" id="UPA00378"/>
<organism evidence="8 9">
    <name type="scientific">Mucor circinelloides f. lusitanicus</name>
    <name type="common">Mucor racemosus var. lusitanicus</name>
    <dbReference type="NCBI Taxonomy" id="29924"/>
    <lineage>
        <taxon>Eukaryota</taxon>
        <taxon>Fungi</taxon>
        <taxon>Fungi incertae sedis</taxon>
        <taxon>Mucoromycota</taxon>
        <taxon>Mucoromycotina</taxon>
        <taxon>Mucoromycetes</taxon>
        <taxon>Mucorales</taxon>
        <taxon>Mucorineae</taxon>
        <taxon>Mucoraceae</taxon>
        <taxon>Mucor</taxon>
    </lineage>
</organism>
<feature type="domain" description="3-oxo-5-alpha-steroid 4-dehydrogenase C-terminal" evidence="7">
    <location>
        <begin position="163"/>
        <end position="305"/>
    </location>
</feature>
<keyword evidence="2 5" id="KW-0812">Transmembrane</keyword>
<keyword evidence="4 5" id="KW-0472">Membrane</keyword>
<gene>
    <name evidence="8" type="ORF">FB192DRAFT_1028401</name>
</gene>
<comment type="caution">
    <text evidence="8">The sequence shown here is derived from an EMBL/GenBank/DDBJ whole genome shotgun (WGS) entry which is preliminary data.</text>
</comment>
<dbReference type="PANTHER" id="PTHR14624">
    <property type="entry name" value="DFG10 PROTEIN"/>
    <property type="match status" value="1"/>
</dbReference>
<sequence length="305" mass="35247">MYLIIFICTCLIILTLLSICAQQLHELQASVLAYGKLNLHNNKKPATRWAHHLSKWTVPKHYFSHFYVVGLSTAILSMAELLSLRHFSTPLFMMQLLDRYDTRIGTHHLPRQQCILGLSLLTLHLARRVYESFWVEKPSKTATMHASHYLIGVGFYGAMVLGTWLEGVSNVEESPLSQQDTYVNLTSLFAVALFFYASYHQYRCHVILSLLRQSKDQASSYSIPRGDWFETLVTPHYFADILIYLSLNILYRFQNYILICGLIWTIVNLSVVSGETQLWYQTHFSAEKLHQAFPHGRKRIIPGLY</sequence>
<keyword evidence="3 5" id="KW-1133">Transmembrane helix</keyword>
<evidence type="ECO:0000256" key="5">
    <source>
        <dbReference type="SAM" id="Phobius"/>
    </source>
</evidence>
<dbReference type="GO" id="GO:0003865">
    <property type="term" value="F:3-oxo-5-alpha-steroid 4-dehydrogenase activity"/>
    <property type="evidence" value="ECO:0007669"/>
    <property type="project" value="TreeGrafter"/>
</dbReference>
<comment type="subcellular location">
    <subcellularLocation>
        <location evidence="1">Endomembrane system</location>
        <topology evidence="1">Multi-pass membrane protein</topology>
    </subcellularLocation>
</comment>
<dbReference type="GO" id="GO:0016095">
    <property type="term" value="P:polyprenol catabolic process"/>
    <property type="evidence" value="ECO:0007669"/>
    <property type="project" value="TreeGrafter"/>
</dbReference>
<dbReference type="InterPro" id="IPR039698">
    <property type="entry name" value="Dfg10/SRD5A3"/>
</dbReference>
<evidence type="ECO:0000259" key="7">
    <source>
        <dbReference type="Pfam" id="PF02544"/>
    </source>
</evidence>
<evidence type="ECO:0000313" key="8">
    <source>
        <dbReference type="EMBL" id="KAF1796948.1"/>
    </source>
</evidence>
<dbReference type="GO" id="GO:0006488">
    <property type="term" value="P:dolichol-linked oligosaccharide biosynthetic process"/>
    <property type="evidence" value="ECO:0007669"/>
    <property type="project" value="InterPro"/>
</dbReference>
<name>A0A8H4B873_MUCCL</name>
<dbReference type="Proteomes" id="UP000469890">
    <property type="component" value="Unassembled WGS sequence"/>
</dbReference>
<protein>
    <submittedName>
        <fullName evidence="8">3-oxo-5-alpha-steroid 4-dehydrogenase-domain-containing protein</fullName>
    </submittedName>
</protein>
<evidence type="ECO:0000313" key="9">
    <source>
        <dbReference type="Proteomes" id="UP000469890"/>
    </source>
</evidence>
<feature type="transmembrane region" description="Helical" evidence="5">
    <location>
        <begin position="62"/>
        <end position="84"/>
    </location>
</feature>
<evidence type="ECO:0000256" key="1">
    <source>
        <dbReference type="ARBA" id="ARBA00004127"/>
    </source>
</evidence>
<dbReference type="Pfam" id="PF02544">
    <property type="entry name" value="Steroid_dh"/>
    <property type="match status" value="1"/>
</dbReference>
<dbReference type="PROSITE" id="PS50244">
    <property type="entry name" value="S5A_REDUCTASE"/>
    <property type="match status" value="1"/>
</dbReference>
<feature type="transmembrane region" description="Helical" evidence="5">
    <location>
        <begin position="181"/>
        <end position="199"/>
    </location>
</feature>
<dbReference type="GO" id="GO:0005783">
    <property type="term" value="C:endoplasmic reticulum"/>
    <property type="evidence" value="ECO:0007669"/>
    <property type="project" value="TreeGrafter"/>
</dbReference>